<dbReference type="Proteomes" id="UP000053669">
    <property type="component" value="Unassembled WGS sequence"/>
</dbReference>
<dbReference type="EMBL" id="LMWU01000055">
    <property type="protein sequence ID" value="KUN58851.1"/>
    <property type="molecule type" value="Genomic_DNA"/>
</dbReference>
<evidence type="ECO:0000313" key="1">
    <source>
        <dbReference type="EMBL" id="KUN58851.1"/>
    </source>
</evidence>
<dbReference type="RefSeq" id="WP_059210613.1">
    <property type="nucleotide sequence ID" value="NZ_KQ948674.1"/>
</dbReference>
<comment type="caution">
    <text evidence="1">The sequence shown here is derived from an EMBL/GenBank/DDBJ whole genome shotgun (WGS) entry which is preliminary data.</text>
</comment>
<gene>
    <name evidence="1" type="ORF">AQJ46_42005</name>
</gene>
<reference evidence="1 2" key="1">
    <citation type="submission" date="2015-10" db="EMBL/GenBank/DDBJ databases">
        <title>Draft genome sequence of Streptomyces canus DSM 40017, type strain for the species Streptomyces canus.</title>
        <authorList>
            <person name="Ruckert C."/>
            <person name="Winkler A."/>
            <person name="Kalinowski J."/>
            <person name="Kampfer P."/>
            <person name="Glaeser S."/>
        </authorList>
    </citation>
    <scope>NUCLEOTIDE SEQUENCE [LARGE SCALE GENOMIC DNA]</scope>
    <source>
        <strain evidence="1 2">DSM 40017</strain>
    </source>
</reference>
<evidence type="ECO:0000313" key="2">
    <source>
        <dbReference type="Proteomes" id="UP000053669"/>
    </source>
</evidence>
<dbReference type="AlphaFoldDB" id="A0A101RNK4"/>
<dbReference type="STRING" id="58343.AQJ46_42005"/>
<protein>
    <submittedName>
        <fullName evidence="1">Uncharacterized protein</fullName>
    </submittedName>
</protein>
<proteinExistence type="predicted"/>
<sequence>MALSTDERSLLTLITNSPDPVVMSDFFHQLSPPAPGMNEHHPGHEEWLLRQIEWHSVSVELWQRDLVRVVVPANGERGDMVEPTEAGRAALAA</sequence>
<accession>A0A101RNK4</accession>
<organism evidence="1 2">
    <name type="scientific">Streptomyces canus</name>
    <dbReference type="NCBI Taxonomy" id="58343"/>
    <lineage>
        <taxon>Bacteria</taxon>
        <taxon>Bacillati</taxon>
        <taxon>Actinomycetota</taxon>
        <taxon>Actinomycetes</taxon>
        <taxon>Kitasatosporales</taxon>
        <taxon>Streptomycetaceae</taxon>
        <taxon>Streptomyces</taxon>
        <taxon>Streptomyces aurantiacus group</taxon>
    </lineage>
</organism>
<name>A0A101RNK4_9ACTN</name>